<comment type="caution">
    <text evidence="4">The sequence shown here is derived from an EMBL/GenBank/DDBJ whole genome shotgun (WGS) entry which is preliminary data.</text>
</comment>
<sequence>MTEELISVVVPIYKVEKFLPTCIESIIRQSYRNLELILVDDGSPDSCPSICEKYKQVDSRIKVIHKKMGGYLMREMQV</sequence>
<dbReference type="PANTHER" id="PTHR22916:SF51">
    <property type="entry name" value="GLYCOSYLTRANSFERASE EPSH-RELATED"/>
    <property type="match status" value="1"/>
</dbReference>
<dbReference type="AlphaFoldDB" id="A0A3E5EJ35"/>
<proteinExistence type="predicted"/>
<dbReference type="Gene3D" id="3.90.550.10">
    <property type="entry name" value="Spore Coat Polysaccharide Biosynthesis Protein SpsA, Chain A"/>
    <property type="match status" value="1"/>
</dbReference>
<dbReference type="InterPro" id="IPR001173">
    <property type="entry name" value="Glyco_trans_2-like"/>
</dbReference>
<evidence type="ECO:0000259" key="3">
    <source>
        <dbReference type="Pfam" id="PF00535"/>
    </source>
</evidence>
<gene>
    <name evidence="4" type="ORF">DXB38_04735</name>
</gene>
<dbReference type="Pfam" id="PF00535">
    <property type="entry name" value="Glycos_transf_2"/>
    <property type="match status" value="1"/>
</dbReference>
<name>A0A3E5EJ35_9FIRM</name>
<evidence type="ECO:0000256" key="2">
    <source>
        <dbReference type="ARBA" id="ARBA00022679"/>
    </source>
</evidence>
<dbReference type="Proteomes" id="UP000261105">
    <property type="component" value="Unassembled WGS sequence"/>
</dbReference>
<dbReference type="InterPro" id="IPR029044">
    <property type="entry name" value="Nucleotide-diphossugar_trans"/>
</dbReference>
<organism evidence="4 5">
    <name type="scientific">Blautia obeum</name>
    <dbReference type="NCBI Taxonomy" id="40520"/>
    <lineage>
        <taxon>Bacteria</taxon>
        <taxon>Bacillati</taxon>
        <taxon>Bacillota</taxon>
        <taxon>Clostridia</taxon>
        <taxon>Lachnospirales</taxon>
        <taxon>Lachnospiraceae</taxon>
        <taxon>Blautia</taxon>
    </lineage>
</organism>
<accession>A0A3E5EJ35</accession>
<dbReference type="GO" id="GO:0016757">
    <property type="term" value="F:glycosyltransferase activity"/>
    <property type="evidence" value="ECO:0007669"/>
    <property type="project" value="UniProtKB-KW"/>
</dbReference>
<protein>
    <submittedName>
        <fullName evidence="4">Glycosyltransferase family 2 protein</fullName>
    </submittedName>
</protein>
<keyword evidence="1" id="KW-0328">Glycosyltransferase</keyword>
<evidence type="ECO:0000313" key="4">
    <source>
        <dbReference type="EMBL" id="RGN88986.1"/>
    </source>
</evidence>
<evidence type="ECO:0000256" key="1">
    <source>
        <dbReference type="ARBA" id="ARBA00022676"/>
    </source>
</evidence>
<evidence type="ECO:0000313" key="5">
    <source>
        <dbReference type="Proteomes" id="UP000261105"/>
    </source>
</evidence>
<feature type="domain" description="Glycosyltransferase 2-like" evidence="3">
    <location>
        <begin position="7"/>
        <end position="67"/>
    </location>
</feature>
<dbReference type="SUPFAM" id="SSF53448">
    <property type="entry name" value="Nucleotide-diphospho-sugar transferases"/>
    <property type="match status" value="1"/>
</dbReference>
<reference evidence="4 5" key="1">
    <citation type="submission" date="2018-08" db="EMBL/GenBank/DDBJ databases">
        <title>A genome reference for cultivated species of the human gut microbiota.</title>
        <authorList>
            <person name="Zou Y."/>
            <person name="Xue W."/>
            <person name="Luo G."/>
        </authorList>
    </citation>
    <scope>NUCLEOTIDE SEQUENCE [LARGE SCALE GENOMIC DNA]</scope>
    <source>
        <strain evidence="4 5">OM03-6</strain>
    </source>
</reference>
<dbReference type="PANTHER" id="PTHR22916">
    <property type="entry name" value="GLYCOSYLTRANSFERASE"/>
    <property type="match status" value="1"/>
</dbReference>
<keyword evidence="2 4" id="KW-0808">Transferase</keyword>
<dbReference type="EMBL" id="QSUZ01000004">
    <property type="protein sequence ID" value="RGN88986.1"/>
    <property type="molecule type" value="Genomic_DNA"/>
</dbReference>